<accession>A0A2S4HFF2</accession>
<protein>
    <recommendedName>
        <fullName evidence="1">CheW-like domain-containing protein</fullName>
    </recommendedName>
</protein>
<dbReference type="RefSeq" id="WP_103684525.1">
    <property type="nucleotide sequence ID" value="NZ_PQGG01000026.1"/>
</dbReference>
<dbReference type="Proteomes" id="UP000237222">
    <property type="component" value="Unassembled WGS sequence"/>
</dbReference>
<dbReference type="InterPro" id="IPR002545">
    <property type="entry name" value="CheW-lke_dom"/>
</dbReference>
<dbReference type="EMBL" id="PQGG01000026">
    <property type="protein sequence ID" value="POP52707.1"/>
    <property type="molecule type" value="Genomic_DNA"/>
</dbReference>
<evidence type="ECO:0000259" key="1">
    <source>
        <dbReference type="PROSITE" id="PS50851"/>
    </source>
</evidence>
<dbReference type="GO" id="GO:0007165">
    <property type="term" value="P:signal transduction"/>
    <property type="evidence" value="ECO:0007669"/>
    <property type="project" value="InterPro"/>
</dbReference>
<dbReference type="AlphaFoldDB" id="A0A2S4HFF2"/>
<gene>
    <name evidence="2" type="ORF">C0068_10905</name>
</gene>
<dbReference type="PROSITE" id="PS50851">
    <property type="entry name" value="CHEW"/>
    <property type="match status" value="1"/>
</dbReference>
<dbReference type="SUPFAM" id="SSF50341">
    <property type="entry name" value="CheW-like"/>
    <property type="match status" value="1"/>
</dbReference>
<evidence type="ECO:0000313" key="3">
    <source>
        <dbReference type="Proteomes" id="UP000237222"/>
    </source>
</evidence>
<comment type="caution">
    <text evidence="2">The sequence shown here is derived from an EMBL/GenBank/DDBJ whole genome shotgun (WGS) entry which is preliminary data.</text>
</comment>
<reference evidence="2" key="1">
    <citation type="submission" date="2018-01" db="EMBL/GenBank/DDBJ databases">
        <authorList>
            <person name="Yu X.-D."/>
        </authorList>
    </citation>
    <scope>NUCLEOTIDE SEQUENCE</scope>
    <source>
        <strain evidence="2">ZX-21</strain>
    </source>
</reference>
<feature type="domain" description="CheW-like" evidence="1">
    <location>
        <begin position="11"/>
        <end position="151"/>
    </location>
</feature>
<organism evidence="2 3">
    <name type="scientific">Zhongshania marina</name>
    <dbReference type="NCBI Taxonomy" id="2304603"/>
    <lineage>
        <taxon>Bacteria</taxon>
        <taxon>Pseudomonadati</taxon>
        <taxon>Pseudomonadota</taxon>
        <taxon>Gammaproteobacteria</taxon>
        <taxon>Cellvibrionales</taxon>
        <taxon>Spongiibacteraceae</taxon>
        <taxon>Zhongshania</taxon>
    </lineage>
</organism>
<sequence length="153" mass="16506">MSTVAEAPSTVLANIILPLSKSGLLLPNSAVAEVILAGQLSSAVSSPFLLGYMTWREQEIPLISFEGLLSGSLPDDLPLRQMAILHGITNRQKMPFFGLVLSGVPRMLRLRASDITPLDVEANPLIHSHVRAGDMALMIPDWDALEQEILAAL</sequence>
<proteinExistence type="predicted"/>
<dbReference type="InterPro" id="IPR036061">
    <property type="entry name" value="CheW-like_dom_sf"/>
</dbReference>
<dbReference type="Pfam" id="PF01584">
    <property type="entry name" value="CheW"/>
    <property type="match status" value="1"/>
</dbReference>
<name>A0A2S4HFF2_9GAMM</name>
<dbReference type="OrthoDB" id="5765252at2"/>
<evidence type="ECO:0000313" key="2">
    <source>
        <dbReference type="EMBL" id="POP52707.1"/>
    </source>
</evidence>
<dbReference type="GO" id="GO:0006935">
    <property type="term" value="P:chemotaxis"/>
    <property type="evidence" value="ECO:0007669"/>
    <property type="project" value="InterPro"/>
</dbReference>